<feature type="transmembrane region" description="Helical" evidence="1">
    <location>
        <begin position="136"/>
        <end position="155"/>
    </location>
</feature>
<protein>
    <recommendedName>
        <fullName evidence="2">Phosphatidic acid phosphatase type 2/haloperoxidase domain-containing protein</fullName>
    </recommendedName>
</protein>
<organism evidence="3 4">
    <name type="scientific">Paractinoplanes ferrugineus</name>
    <dbReference type="NCBI Taxonomy" id="113564"/>
    <lineage>
        <taxon>Bacteria</taxon>
        <taxon>Bacillati</taxon>
        <taxon>Actinomycetota</taxon>
        <taxon>Actinomycetes</taxon>
        <taxon>Micromonosporales</taxon>
        <taxon>Micromonosporaceae</taxon>
        <taxon>Paractinoplanes</taxon>
    </lineage>
</organism>
<sequence>MREHPLGVRLTVAAAAAALLLMPAAMVGALVVGRVDWLHSLDMAVTNGLHGYALHHPGWVWFMKAWSLVFDPNSWRLAVLGLVIWLIRRGQGSPAWWAGITMATGGVLGAVLKLLVGRHRPDLLDPVAQATGYSFPSGHVLNNALGAAVFLLILLPYTRGSTAKRALLWAGAIVIPLMTAVSRVALGVHWTSDVLAAWFLGVALAAATAAAYLARSRRKQAHVATEGLHA</sequence>
<keyword evidence="4" id="KW-1185">Reference proteome</keyword>
<name>A0A919MH52_9ACTN</name>
<proteinExistence type="predicted"/>
<keyword evidence="1" id="KW-0472">Membrane</keyword>
<gene>
    <name evidence="3" type="ORF">Afe05nite_64090</name>
</gene>
<feature type="transmembrane region" description="Helical" evidence="1">
    <location>
        <begin position="94"/>
        <end position="116"/>
    </location>
</feature>
<feature type="domain" description="Phosphatidic acid phosphatase type 2/haloperoxidase" evidence="2">
    <location>
        <begin position="95"/>
        <end position="209"/>
    </location>
</feature>
<dbReference type="SMART" id="SM00014">
    <property type="entry name" value="acidPPc"/>
    <property type="match status" value="1"/>
</dbReference>
<feature type="transmembrane region" description="Helical" evidence="1">
    <location>
        <begin position="195"/>
        <end position="214"/>
    </location>
</feature>
<dbReference type="PANTHER" id="PTHR14969:SF13">
    <property type="entry name" value="AT30094P"/>
    <property type="match status" value="1"/>
</dbReference>
<evidence type="ECO:0000259" key="2">
    <source>
        <dbReference type="SMART" id="SM00014"/>
    </source>
</evidence>
<accession>A0A919MH52</accession>
<comment type="caution">
    <text evidence="3">The sequence shown here is derived from an EMBL/GenBank/DDBJ whole genome shotgun (WGS) entry which is preliminary data.</text>
</comment>
<dbReference type="AlphaFoldDB" id="A0A919MH52"/>
<dbReference type="InterPro" id="IPR036938">
    <property type="entry name" value="PAP2/HPO_sf"/>
</dbReference>
<dbReference type="InterPro" id="IPR000326">
    <property type="entry name" value="PAP2/HPO"/>
</dbReference>
<reference evidence="3" key="1">
    <citation type="submission" date="2021-01" db="EMBL/GenBank/DDBJ databases">
        <title>Whole genome shotgun sequence of Actinoplanes ferrugineus NBRC 15555.</title>
        <authorList>
            <person name="Komaki H."/>
            <person name="Tamura T."/>
        </authorList>
    </citation>
    <scope>NUCLEOTIDE SEQUENCE</scope>
    <source>
        <strain evidence="3">NBRC 15555</strain>
    </source>
</reference>
<evidence type="ECO:0000313" key="3">
    <source>
        <dbReference type="EMBL" id="GIE14569.1"/>
    </source>
</evidence>
<evidence type="ECO:0000256" key="1">
    <source>
        <dbReference type="SAM" id="Phobius"/>
    </source>
</evidence>
<feature type="transmembrane region" description="Helical" evidence="1">
    <location>
        <begin position="167"/>
        <end position="189"/>
    </location>
</feature>
<keyword evidence="1" id="KW-1133">Transmembrane helix</keyword>
<dbReference type="Gene3D" id="1.20.144.10">
    <property type="entry name" value="Phosphatidic acid phosphatase type 2/haloperoxidase"/>
    <property type="match status" value="1"/>
</dbReference>
<dbReference type="Proteomes" id="UP000598174">
    <property type="component" value="Unassembled WGS sequence"/>
</dbReference>
<dbReference type="PANTHER" id="PTHR14969">
    <property type="entry name" value="SPHINGOSINE-1-PHOSPHATE PHOSPHOHYDROLASE"/>
    <property type="match status" value="1"/>
</dbReference>
<keyword evidence="1" id="KW-0812">Transmembrane</keyword>
<dbReference type="CDD" id="cd03392">
    <property type="entry name" value="PAP2_like_2"/>
    <property type="match status" value="1"/>
</dbReference>
<dbReference type="RefSeq" id="WP_203820968.1">
    <property type="nucleotide sequence ID" value="NZ_BAAABP010000043.1"/>
</dbReference>
<dbReference type="Pfam" id="PF01569">
    <property type="entry name" value="PAP2"/>
    <property type="match status" value="1"/>
</dbReference>
<evidence type="ECO:0000313" key="4">
    <source>
        <dbReference type="Proteomes" id="UP000598174"/>
    </source>
</evidence>
<dbReference type="SUPFAM" id="SSF48317">
    <property type="entry name" value="Acid phosphatase/Vanadium-dependent haloperoxidase"/>
    <property type="match status" value="1"/>
</dbReference>
<dbReference type="EMBL" id="BOMM01000056">
    <property type="protein sequence ID" value="GIE14569.1"/>
    <property type="molecule type" value="Genomic_DNA"/>
</dbReference>